<sequence length="69" mass="8232">SHVHRDRLTKLATREDEVREKLHQALSLYFTDNTSEELTDTTIWEAHKSELRGHVIRIATRKKREARHN</sequence>
<feature type="non-terminal residue" evidence="1">
    <location>
        <position position="69"/>
    </location>
</feature>
<accession>A0AAD1WP01</accession>
<proteinExistence type="predicted"/>
<dbReference type="AlphaFoldDB" id="A0AAD1WP01"/>
<gene>
    <name evidence="1" type="ORF">PECUL_23A000388</name>
</gene>
<reference evidence="1" key="1">
    <citation type="submission" date="2022-03" db="EMBL/GenBank/DDBJ databases">
        <authorList>
            <person name="Alioto T."/>
            <person name="Alioto T."/>
            <person name="Gomez Garrido J."/>
        </authorList>
    </citation>
    <scope>NUCLEOTIDE SEQUENCE</scope>
</reference>
<dbReference type="Proteomes" id="UP001295444">
    <property type="component" value="Chromosome 10"/>
</dbReference>
<dbReference type="EMBL" id="OW240921">
    <property type="protein sequence ID" value="CAH2319899.1"/>
    <property type="molecule type" value="Genomic_DNA"/>
</dbReference>
<feature type="non-terminal residue" evidence="1">
    <location>
        <position position="1"/>
    </location>
</feature>
<organism evidence="1 2">
    <name type="scientific">Pelobates cultripes</name>
    <name type="common">Western spadefoot toad</name>
    <dbReference type="NCBI Taxonomy" id="61616"/>
    <lineage>
        <taxon>Eukaryota</taxon>
        <taxon>Metazoa</taxon>
        <taxon>Chordata</taxon>
        <taxon>Craniata</taxon>
        <taxon>Vertebrata</taxon>
        <taxon>Euteleostomi</taxon>
        <taxon>Amphibia</taxon>
        <taxon>Batrachia</taxon>
        <taxon>Anura</taxon>
        <taxon>Pelobatoidea</taxon>
        <taxon>Pelobatidae</taxon>
        <taxon>Pelobates</taxon>
    </lineage>
</organism>
<name>A0AAD1WP01_PELCU</name>
<protein>
    <submittedName>
        <fullName evidence="1">Uncharacterized protein</fullName>
    </submittedName>
</protein>
<evidence type="ECO:0000313" key="1">
    <source>
        <dbReference type="EMBL" id="CAH2319899.1"/>
    </source>
</evidence>
<evidence type="ECO:0000313" key="2">
    <source>
        <dbReference type="Proteomes" id="UP001295444"/>
    </source>
</evidence>
<keyword evidence="2" id="KW-1185">Reference proteome</keyword>